<organism evidence="2 3">
    <name type="scientific">Luteolibacter rhizosphaerae</name>
    <dbReference type="NCBI Taxonomy" id="2989719"/>
    <lineage>
        <taxon>Bacteria</taxon>
        <taxon>Pseudomonadati</taxon>
        <taxon>Verrucomicrobiota</taxon>
        <taxon>Verrucomicrobiia</taxon>
        <taxon>Verrucomicrobiales</taxon>
        <taxon>Verrucomicrobiaceae</taxon>
        <taxon>Luteolibacter</taxon>
    </lineage>
</organism>
<evidence type="ECO:0000313" key="3">
    <source>
        <dbReference type="Proteomes" id="UP001165653"/>
    </source>
</evidence>
<name>A0ABT3G620_9BACT</name>
<proteinExistence type="predicted"/>
<dbReference type="Proteomes" id="UP001165653">
    <property type="component" value="Unassembled WGS sequence"/>
</dbReference>
<feature type="compositionally biased region" description="Basic and acidic residues" evidence="1">
    <location>
        <begin position="48"/>
        <end position="75"/>
    </location>
</feature>
<comment type="caution">
    <text evidence="2">The sequence shown here is derived from an EMBL/GenBank/DDBJ whole genome shotgun (WGS) entry which is preliminary data.</text>
</comment>
<dbReference type="EMBL" id="JAPDDR010000008">
    <property type="protein sequence ID" value="MCW1915291.1"/>
    <property type="molecule type" value="Genomic_DNA"/>
</dbReference>
<keyword evidence="3" id="KW-1185">Reference proteome</keyword>
<evidence type="ECO:0008006" key="4">
    <source>
        <dbReference type="Google" id="ProtNLM"/>
    </source>
</evidence>
<sequence length="234" mass="25557">MKLPFVLILCLVFAMIGFFGGKISGKSADGEDDPSAKPGSGAVVSGPRGEDPDSRRGTAGKKSERRTSSSGGEKRLSDELKELLTMWNKPDVKVEEGDEREILHADLGELSQILASISRADAGDLAELREMLMKTEETTDDGEMLNALLMLPLIGRDIEIRGSAVLEETVEKAAVEEDDNFSEVLPMMAYTLAKRNPAEAEAWLKNFEARPDVDDFTVDVDELRAVIEKAKTDP</sequence>
<accession>A0ABT3G620</accession>
<dbReference type="RefSeq" id="WP_264514835.1">
    <property type="nucleotide sequence ID" value="NZ_JAPDDR010000008.1"/>
</dbReference>
<gene>
    <name evidence="2" type="ORF">OJ996_17025</name>
</gene>
<reference evidence="2" key="1">
    <citation type="submission" date="2022-10" db="EMBL/GenBank/DDBJ databases">
        <title>Luteolibacter sp. GHJ8, whole genome shotgun sequencing project.</title>
        <authorList>
            <person name="Zhao G."/>
            <person name="Shen L."/>
        </authorList>
    </citation>
    <scope>NUCLEOTIDE SEQUENCE</scope>
    <source>
        <strain evidence="2">GHJ8</strain>
    </source>
</reference>
<evidence type="ECO:0000313" key="2">
    <source>
        <dbReference type="EMBL" id="MCW1915291.1"/>
    </source>
</evidence>
<protein>
    <recommendedName>
        <fullName evidence="4">HEAT repeat domain-containing protein</fullName>
    </recommendedName>
</protein>
<evidence type="ECO:0000256" key="1">
    <source>
        <dbReference type="SAM" id="MobiDB-lite"/>
    </source>
</evidence>
<feature type="region of interest" description="Disordered" evidence="1">
    <location>
        <begin position="27"/>
        <end position="75"/>
    </location>
</feature>